<dbReference type="PROSITE" id="PS50994">
    <property type="entry name" value="INTEGRASE"/>
    <property type="match status" value="1"/>
</dbReference>
<dbReference type="Gene3D" id="3.30.420.10">
    <property type="entry name" value="Ribonuclease H-like superfamily/Ribonuclease H"/>
    <property type="match status" value="1"/>
</dbReference>
<comment type="caution">
    <text evidence="2">The sequence shown here is derived from an EMBL/GenBank/DDBJ whole genome shotgun (WGS) entry which is preliminary data.</text>
</comment>
<dbReference type="InterPro" id="IPR036397">
    <property type="entry name" value="RNaseH_sf"/>
</dbReference>
<dbReference type="InterPro" id="IPR012337">
    <property type="entry name" value="RNaseH-like_sf"/>
</dbReference>
<dbReference type="SUPFAM" id="SSF53098">
    <property type="entry name" value="Ribonuclease H-like"/>
    <property type="match status" value="1"/>
</dbReference>
<reference evidence="2 3" key="1">
    <citation type="submission" date="2024-08" db="EMBL/GenBank/DDBJ databases">
        <authorList>
            <person name="Cucini C."/>
            <person name="Frati F."/>
        </authorList>
    </citation>
    <scope>NUCLEOTIDE SEQUENCE [LARGE SCALE GENOMIC DNA]</scope>
</reference>
<sequence length="139" mass="16490">MASVKKLYLNPRLKGSYSGAATFYRNRHPKLTFKQVKEELQKLSEYYQFVQARKKFPRRQVVSHFANYIYCSDLIVLPRKYYKDNKPFKNIIIFVDLFSRQLFAYPISSKKPVAIIGALRKWLKQVKKKPSYLQTDKGT</sequence>
<gene>
    <name evidence="2" type="ORF">ODALV1_LOCUS13250</name>
</gene>
<protein>
    <recommendedName>
        <fullName evidence="1">Integrase catalytic domain-containing protein</fullName>
    </recommendedName>
</protein>
<evidence type="ECO:0000259" key="1">
    <source>
        <dbReference type="PROSITE" id="PS50994"/>
    </source>
</evidence>
<accession>A0ABP1QN78</accession>
<proteinExistence type="predicted"/>
<name>A0ABP1QN78_9HEXA</name>
<dbReference type="Proteomes" id="UP001642540">
    <property type="component" value="Unassembled WGS sequence"/>
</dbReference>
<dbReference type="EMBL" id="CAXLJM020000041">
    <property type="protein sequence ID" value="CAL8109305.1"/>
    <property type="molecule type" value="Genomic_DNA"/>
</dbReference>
<evidence type="ECO:0000313" key="2">
    <source>
        <dbReference type="EMBL" id="CAL8109305.1"/>
    </source>
</evidence>
<feature type="domain" description="Integrase catalytic" evidence="1">
    <location>
        <begin position="53"/>
        <end position="139"/>
    </location>
</feature>
<dbReference type="PANTHER" id="PTHR46585">
    <property type="entry name" value="INTEGRASE CORE DOMAIN CONTAINING PROTEIN"/>
    <property type="match status" value="1"/>
</dbReference>
<dbReference type="InterPro" id="IPR001584">
    <property type="entry name" value="Integrase_cat-core"/>
</dbReference>
<evidence type="ECO:0000313" key="3">
    <source>
        <dbReference type="Proteomes" id="UP001642540"/>
    </source>
</evidence>
<dbReference type="PANTHER" id="PTHR46585:SF1">
    <property type="entry name" value="CHROMO DOMAIN-CONTAINING PROTEIN"/>
    <property type="match status" value="1"/>
</dbReference>
<organism evidence="2 3">
    <name type="scientific">Orchesella dallaii</name>
    <dbReference type="NCBI Taxonomy" id="48710"/>
    <lineage>
        <taxon>Eukaryota</taxon>
        <taxon>Metazoa</taxon>
        <taxon>Ecdysozoa</taxon>
        <taxon>Arthropoda</taxon>
        <taxon>Hexapoda</taxon>
        <taxon>Collembola</taxon>
        <taxon>Entomobryomorpha</taxon>
        <taxon>Entomobryoidea</taxon>
        <taxon>Orchesellidae</taxon>
        <taxon>Orchesellinae</taxon>
        <taxon>Orchesella</taxon>
    </lineage>
</organism>
<keyword evidence="3" id="KW-1185">Reference proteome</keyword>